<dbReference type="PANTHER" id="PTHR45744">
    <property type="entry name" value="TYROSINE AMINOTRANSFERASE"/>
    <property type="match status" value="1"/>
</dbReference>
<sequence>MVIEADSGGGGARTLVQMAQADLSVFPCFRTTPEAVYTVAGTLQSREHNCYPTCVGLEPTRRKFLVLPEYQYIKMIQKHLSPDLPYELSPDDVYLTSGFDQAIEITCFAILFPRPGNGPGSMRRTLFSMAWKPVTSIFYLRKTDEVYAHLTFGEREFIPTGFVWGSGSSVHTGVHIKEMGRAWMVAWILLPMILMVVVSIKIYLDGISTDPPTFVQDLKMSTERKTRVPYFVST</sequence>
<comment type="caution">
    <text evidence="2">The sequence shown here is derived from an EMBL/GenBank/DDBJ whole genome shotgun (WGS) entry which is preliminary data.</text>
</comment>
<reference evidence="2" key="2">
    <citation type="submission" date="2020-10" db="EMBL/GenBank/DDBJ databases">
        <authorList>
            <person name="Cooper E.A."/>
            <person name="Brenton Z.W."/>
            <person name="Flinn B.S."/>
            <person name="Jenkins J."/>
            <person name="Shu S."/>
            <person name="Flowers D."/>
            <person name="Luo F."/>
            <person name="Wang Y."/>
            <person name="Xia P."/>
            <person name="Barry K."/>
            <person name="Daum C."/>
            <person name="Lipzen A."/>
            <person name="Yoshinaga Y."/>
            <person name="Schmutz J."/>
            <person name="Saski C."/>
            <person name="Vermerris W."/>
            <person name="Kresovich S."/>
        </authorList>
    </citation>
    <scope>NUCLEOTIDE SEQUENCE</scope>
</reference>
<evidence type="ECO:0000313" key="2">
    <source>
        <dbReference type="EMBL" id="KAG0530221.1"/>
    </source>
</evidence>
<evidence type="ECO:0000256" key="1">
    <source>
        <dbReference type="SAM" id="Phobius"/>
    </source>
</evidence>
<name>A0A921QYC6_SORBI</name>
<dbReference type="PANTHER" id="PTHR45744:SF11">
    <property type="entry name" value="TYROSINE AMINOTRANSFERASE"/>
    <property type="match status" value="1"/>
</dbReference>
<organism evidence="2 3">
    <name type="scientific">Sorghum bicolor</name>
    <name type="common">Sorghum</name>
    <name type="synonym">Sorghum vulgare</name>
    <dbReference type="NCBI Taxonomy" id="4558"/>
    <lineage>
        <taxon>Eukaryota</taxon>
        <taxon>Viridiplantae</taxon>
        <taxon>Streptophyta</taxon>
        <taxon>Embryophyta</taxon>
        <taxon>Tracheophyta</taxon>
        <taxon>Spermatophyta</taxon>
        <taxon>Magnoliopsida</taxon>
        <taxon>Liliopsida</taxon>
        <taxon>Poales</taxon>
        <taxon>Poaceae</taxon>
        <taxon>PACMAD clade</taxon>
        <taxon>Panicoideae</taxon>
        <taxon>Andropogonodae</taxon>
        <taxon>Andropogoneae</taxon>
        <taxon>Sorghinae</taxon>
        <taxon>Sorghum</taxon>
    </lineage>
</organism>
<dbReference type="EMBL" id="CM027684">
    <property type="protein sequence ID" value="KAG0530221.1"/>
    <property type="molecule type" value="Genomic_DNA"/>
</dbReference>
<feature type="transmembrane region" description="Helical" evidence="1">
    <location>
        <begin position="182"/>
        <end position="204"/>
    </location>
</feature>
<reference evidence="2" key="1">
    <citation type="journal article" date="2019" name="BMC Genomics">
        <title>A new reference genome for Sorghum bicolor reveals high levels of sequence similarity between sweet and grain genotypes: implications for the genetics of sugar metabolism.</title>
        <authorList>
            <person name="Cooper E.A."/>
            <person name="Brenton Z.W."/>
            <person name="Flinn B.S."/>
            <person name="Jenkins J."/>
            <person name="Shu S."/>
            <person name="Flowers D."/>
            <person name="Luo F."/>
            <person name="Wang Y."/>
            <person name="Xia P."/>
            <person name="Barry K."/>
            <person name="Daum C."/>
            <person name="Lipzen A."/>
            <person name="Yoshinaga Y."/>
            <person name="Schmutz J."/>
            <person name="Saski C."/>
            <person name="Vermerris W."/>
            <person name="Kresovich S."/>
        </authorList>
    </citation>
    <scope>NUCLEOTIDE SEQUENCE</scope>
</reference>
<dbReference type="Gramene" id="EES09942">
    <property type="protein sequence ID" value="EES09942"/>
    <property type="gene ID" value="SORBI_3005G152800"/>
</dbReference>
<gene>
    <name evidence="2" type="ORF">BDA96_05G166900</name>
</gene>
<dbReference type="Proteomes" id="UP000807115">
    <property type="component" value="Chromosome 5"/>
</dbReference>
<protein>
    <submittedName>
        <fullName evidence="2">Uncharacterized protein</fullName>
    </submittedName>
</protein>
<evidence type="ECO:0000313" key="3">
    <source>
        <dbReference type="Proteomes" id="UP000807115"/>
    </source>
</evidence>
<keyword evidence="1" id="KW-0472">Membrane</keyword>
<accession>A0A921QYC6</accession>
<keyword evidence="1" id="KW-1133">Transmembrane helix</keyword>
<keyword evidence="1" id="KW-0812">Transmembrane</keyword>
<proteinExistence type="predicted"/>
<dbReference type="AlphaFoldDB" id="A0A921QYC6"/>